<sequence length="98" mass="9710">MSLLPSALAGTGLIGGFATARSTKNRPLGGAVLAAAGTGAFLLWKSNAGTPRAAALSALYLAAFGASHPLAKKIGAWPAVNTVTAVVVLASLVVGRRR</sequence>
<name>A0ABS4X8D9_9MICC</name>
<feature type="transmembrane region" description="Helical" evidence="1">
    <location>
        <begin position="28"/>
        <end position="44"/>
    </location>
</feature>
<keyword evidence="1" id="KW-1133">Transmembrane helix</keyword>
<keyword evidence="1" id="KW-0812">Transmembrane</keyword>
<dbReference type="Proteomes" id="UP001296993">
    <property type="component" value="Unassembled WGS sequence"/>
</dbReference>
<reference evidence="2 3" key="1">
    <citation type="submission" date="2021-03" db="EMBL/GenBank/DDBJ databases">
        <title>Sequencing the genomes of 1000 actinobacteria strains.</title>
        <authorList>
            <person name="Klenk H.-P."/>
        </authorList>
    </citation>
    <scope>NUCLEOTIDE SEQUENCE [LARGE SCALE GENOMIC DNA]</scope>
    <source>
        <strain evidence="2 3">DSM 15797</strain>
    </source>
</reference>
<gene>
    <name evidence="2" type="ORF">JOF47_000250</name>
</gene>
<feature type="transmembrane region" description="Helical" evidence="1">
    <location>
        <begin position="76"/>
        <end position="95"/>
    </location>
</feature>
<keyword evidence="3" id="KW-1185">Reference proteome</keyword>
<protein>
    <submittedName>
        <fullName evidence="2">Uncharacterized protein</fullName>
    </submittedName>
</protein>
<evidence type="ECO:0000313" key="3">
    <source>
        <dbReference type="Proteomes" id="UP001296993"/>
    </source>
</evidence>
<dbReference type="RefSeq" id="WP_209995442.1">
    <property type="nucleotide sequence ID" value="NZ_BAAAJY010000006.1"/>
</dbReference>
<evidence type="ECO:0000256" key="1">
    <source>
        <dbReference type="SAM" id="Phobius"/>
    </source>
</evidence>
<organism evidence="2 3">
    <name type="scientific">Paeniglutamicibacter kerguelensis</name>
    <dbReference type="NCBI Taxonomy" id="254788"/>
    <lineage>
        <taxon>Bacteria</taxon>
        <taxon>Bacillati</taxon>
        <taxon>Actinomycetota</taxon>
        <taxon>Actinomycetes</taxon>
        <taxon>Micrococcales</taxon>
        <taxon>Micrococcaceae</taxon>
        <taxon>Paeniglutamicibacter</taxon>
    </lineage>
</organism>
<accession>A0ABS4X8D9</accession>
<comment type="caution">
    <text evidence="2">The sequence shown here is derived from an EMBL/GenBank/DDBJ whole genome shotgun (WGS) entry which is preliminary data.</text>
</comment>
<dbReference type="EMBL" id="JAGIOF010000001">
    <property type="protein sequence ID" value="MBP2384739.1"/>
    <property type="molecule type" value="Genomic_DNA"/>
</dbReference>
<proteinExistence type="predicted"/>
<evidence type="ECO:0000313" key="2">
    <source>
        <dbReference type="EMBL" id="MBP2384739.1"/>
    </source>
</evidence>
<keyword evidence="1" id="KW-0472">Membrane</keyword>